<gene>
    <name evidence="1" type="ORF">CQ13_33525</name>
</gene>
<dbReference type="EMBL" id="LLYA01000185">
    <property type="protein sequence ID" value="KRR19432.1"/>
    <property type="molecule type" value="Genomic_DNA"/>
</dbReference>
<keyword evidence="2" id="KW-1185">Reference proteome</keyword>
<organism evidence="1 2">
    <name type="scientific">Bradyrhizobium retamae</name>
    <dbReference type="NCBI Taxonomy" id="1300035"/>
    <lineage>
        <taxon>Bacteria</taxon>
        <taxon>Pseudomonadati</taxon>
        <taxon>Pseudomonadota</taxon>
        <taxon>Alphaproteobacteria</taxon>
        <taxon>Hyphomicrobiales</taxon>
        <taxon>Nitrobacteraceae</taxon>
        <taxon>Bradyrhizobium</taxon>
    </lineage>
</organism>
<dbReference type="AlphaFoldDB" id="A0A0R3MGR2"/>
<name>A0A0R3MGR2_9BRAD</name>
<accession>A0A0R3MGR2</accession>
<evidence type="ECO:0000313" key="1">
    <source>
        <dbReference type="EMBL" id="KRR19432.1"/>
    </source>
</evidence>
<reference evidence="1 2" key="1">
    <citation type="submission" date="2014-03" db="EMBL/GenBank/DDBJ databases">
        <title>Bradyrhizobium valentinum sp. nov., isolated from effective nodules of Lupinus mariae-josephae, a lupine endemic of basic-lime soils in Eastern Spain.</title>
        <authorList>
            <person name="Duran D."/>
            <person name="Rey L."/>
            <person name="Navarro A."/>
            <person name="Busquets A."/>
            <person name="Imperial J."/>
            <person name="Ruiz-Argueso T."/>
        </authorList>
    </citation>
    <scope>NUCLEOTIDE SEQUENCE [LARGE SCALE GENOMIC DNA]</scope>
    <source>
        <strain evidence="1 2">Ro19</strain>
    </source>
</reference>
<comment type="caution">
    <text evidence="1">The sequence shown here is derived from an EMBL/GenBank/DDBJ whole genome shotgun (WGS) entry which is preliminary data.</text>
</comment>
<dbReference type="PANTHER" id="PTHR35271">
    <property type="entry name" value="ABC TRANSPORTER, SUBSTRATE-BINDING LIPOPROTEIN-RELATED"/>
    <property type="match status" value="1"/>
</dbReference>
<dbReference type="Proteomes" id="UP000052023">
    <property type="component" value="Unassembled WGS sequence"/>
</dbReference>
<dbReference type="InterPro" id="IPR007487">
    <property type="entry name" value="ABC_transpt-TYRBP-like"/>
</dbReference>
<dbReference type="Pfam" id="PF04392">
    <property type="entry name" value="ABC_sub_bind"/>
    <property type="match status" value="1"/>
</dbReference>
<protein>
    <recommendedName>
        <fullName evidence="3">ABC transporter substrate-binding protein</fullName>
    </recommendedName>
</protein>
<dbReference type="CDD" id="cd06325">
    <property type="entry name" value="PBP1_ABC_unchar_transporter"/>
    <property type="match status" value="1"/>
</dbReference>
<dbReference type="RefSeq" id="WP_063800195.1">
    <property type="nucleotide sequence ID" value="NZ_LLYA01000185.1"/>
</dbReference>
<dbReference type="OrthoDB" id="8202856at2"/>
<evidence type="ECO:0000313" key="2">
    <source>
        <dbReference type="Proteomes" id="UP000052023"/>
    </source>
</evidence>
<dbReference type="PANTHER" id="PTHR35271:SF1">
    <property type="entry name" value="ABC TRANSPORTER, SUBSTRATE-BINDING LIPOPROTEIN"/>
    <property type="match status" value="1"/>
</dbReference>
<dbReference type="Gene3D" id="3.40.50.2300">
    <property type="match status" value="2"/>
</dbReference>
<evidence type="ECO:0008006" key="3">
    <source>
        <dbReference type="Google" id="ProtNLM"/>
    </source>
</evidence>
<proteinExistence type="predicted"/>
<sequence length="332" mass="36761">MRRREFIAFMGSGVMLPLSARAQQSTKAYRIAILHPLWPVAELTEVSSNRFWRELFQEIRRLGYVEGQNLVIERYSGEGRAELYPKLARDIVASNPNLVVAFTNWVVVPLREATSTIPIVAMTIDPVDLGLVPSIARPGGNITGVSVDAGSEIWGKRLELLREVVPKISKLAILGLRQNPAGALMQKAAEKAGVVVVGPYYLEDASEAEYQRVFAFMSQEGADALFVDGSPELITKAQLIGELAKKYRLPAIYPFRSYVEDGEGLMAYGVDFVELFHQVARSIDKILKGAKPGDIPYYRPTKFELVINQKAAKDLGLVIPESLLARADEVIE</sequence>